<protein>
    <submittedName>
        <fullName evidence="1">Phage regulatory protein, rha family</fullName>
    </submittedName>
</protein>
<dbReference type="NCBIfam" id="TIGR02681">
    <property type="entry name" value="phage_pRha"/>
    <property type="match status" value="1"/>
</dbReference>
<dbReference type="OrthoDB" id="9808959at2"/>
<dbReference type="Proteomes" id="UP000182258">
    <property type="component" value="Unassembled WGS sequence"/>
</dbReference>
<gene>
    <name evidence="1" type="ORF">SAMN04488059_102146</name>
</gene>
<proteinExistence type="predicted"/>
<name>A0A1I1GGA9_9HYPH</name>
<evidence type="ECO:0000313" key="1">
    <source>
        <dbReference type="EMBL" id="SFC10456.1"/>
    </source>
</evidence>
<dbReference type="AlphaFoldDB" id="A0A1I1GGA9"/>
<dbReference type="EMBL" id="FOMB01000002">
    <property type="protein sequence ID" value="SFC10456.1"/>
    <property type="molecule type" value="Genomic_DNA"/>
</dbReference>
<evidence type="ECO:0000313" key="2">
    <source>
        <dbReference type="Proteomes" id="UP000182258"/>
    </source>
</evidence>
<reference evidence="1 2" key="1">
    <citation type="submission" date="2016-10" db="EMBL/GenBank/DDBJ databases">
        <authorList>
            <person name="de Groot N.N."/>
        </authorList>
    </citation>
    <scope>NUCLEOTIDE SEQUENCE [LARGE SCALE GENOMIC DNA]</scope>
    <source>
        <strain evidence="1 2">CGMCC 1.10210</strain>
    </source>
</reference>
<dbReference type="InterPro" id="IPR014054">
    <property type="entry name" value="Phage_regulatory_Rha"/>
</dbReference>
<dbReference type="RefSeq" id="WP_052952508.1">
    <property type="nucleotide sequence ID" value="NZ_FOMB01000002.1"/>
</dbReference>
<organism evidence="1 2">
    <name type="scientific">Devosia psychrophila</name>
    <dbReference type="NCBI Taxonomy" id="728005"/>
    <lineage>
        <taxon>Bacteria</taxon>
        <taxon>Pseudomonadati</taxon>
        <taxon>Pseudomonadota</taxon>
        <taxon>Alphaproteobacteria</taxon>
        <taxon>Hyphomicrobiales</taxon>
        <taxon>Devosiaceae</taxon>
        <taxon>Devosia</taxon>
    </lineage>
</organism>
<dbReference type="Pfam" id="PF09669">
    <property type="entry name" value="Phage_pRha"/>
    <property type="match status" value="1"/>
</dbReference>
<dbReference type="STRING" id="728005.SAMN04488059_102146"/>
<sequence length="241" mass="26679">MTNALVPTVKLIDGAAFTNSQDVANFFEREHRNVLADIDGLREMGVLDFQQTPYVHPQNGQTYRSFSMTKDGFTLLAMSFTGSKALQFKLAYIAAFNSLEARANAAVMALPDFTSPAIAARAWADEVEAKQALQIENQRLVPLAAIGARAVAHDHTLNRFVRTLPGVNTMAIKKDLMTHKYLRKRGSSYQVYARHSHLFEERLDDTYGSVAIFPTPAGRALIVQMYEAGRLTMKKGHATAA</sequence>
<accession>A0A1I1GGA9</accession>